<protein>
    <submittedName>
        <fullName evidence="4">RND family efflux transporter MFP subunit</fullName>
    </submittedName>
</protein>
<dbReference type="Proteomes" id="UP000537141">
    <property type="component" value="Unassembled WGS sequence"/>
</dbReference>
<reference evidence="4 5" key="1">
    <citation type="submission" date="2020-08" db="EMBL/GenBank/DDBJ databases">
        <title>Genomic Encyclopedia of Type Strains, Phase IV (KMG-IV): sequencing the most valuable type-strain genomes for metagenomic binning, comparative biology and taxonomic classification.</title>
        <authorList>
            <person name="Goeker M."/>
        </authorList>
    </citation>
    <scope>NUCLEOTIDE SEQUENCE [LARGE SCALE GENOMIC DNA]</scope>
    <source>
        <strain evidence="4 5">DSM 26287</strain>
    </source>
</reference>
<evidence type="ECO:0000313" key="5">
    <source>
        <dbReference type="Proteomes" id="UP000537141"/>
    </source>
</evidence>
<dbReference type="AlphaFoldDB" id="A0A7X0TSV7"/>
<dbReference type="Gene3D" id="2.40.50.100">
    <property type="match status" value="1"/>
</dbReference>
<keyword evidence="5" id="KW-1185">Reference proteome</keyword>
<organism evidence="4 5">
    <name type="scientific">Thalassotalea piscium</name>
    <dbReference type="NCBI Taxonomy" id="1230533"/>
    <lineage>
        <taxon>Bacteria</taxon>
        <taxon>Pseudomonadati</taxon>
        <taxon>Pseudomonadota</taxon>
        <taxon>Gammaproteobacteria</taxon>
        <taxon>Alteromonadales</taxon>
        <taxon>Colwelliaceae</taxon>
        <taxon>Thalassotalea</taxon>
    </lineage>
</organism>
<dbReference type="PANTHER" id="PTHR30469:SF15">
    <property type="entry name" value="HLYD FAMILY OF SECRETION PROTEINS"/>
    <property type="match status" value="1"/>
</dbReference>
<dbReference type="SUPFAM" id="SSF111369">
    <property type="entry name" value="HlyD-like secretion proteins"/>
    <property type="match status" value="1"/>
</dbReference>
<dbReference type="PANTHER" id="PTHR30469">
    <property type="entry name" value="MULTIDRUG RESISTANCE PROTEIN MDTA"/>
    <property type="match status" value="1"/>
</dbReference>
<dbReference type="GO" id="GO:0015562">
    <property type="term" value="F:efflux transmembrane transporter activity"/>
    <property type="evidence" value="ECO:0007669"/>
    <property type="project" value="TreeGrafter"/>
</dbReference>
<keyword evidence="2" id="KW-0732">Signal</keyword>
<comment type="caution">
    <text evidence="4">The sequence shown here is derived from an EMBL/GenBank/DDBJ whole genome shotgun (WGS) entry which is preliminary data.</text>
</comment>
<feature type="domain" description="Multidrug resistance protein MdtA-like alpha-helical hairpin" evidence="3">
    <location>
        <begin position="81"/>
        <end position="143"/>
    </location>
</feature>
<dbReference type="InterPro" id="IPR006143">
    <property type="entry name" value="RND_pump_MFP"/>
</dbReference>
<feature type="signal peptide" evidence="2">
    <location>
        <begin position="1"/>
        <end position="18"/>
    </location>
</feature>
<evidence type="ECO:0000313" key="4">
    <source>
        <dbReference type="EMBL" id="MBB6542536.1"/>
    </source>
</evidence>
<evidence type="ECO:0000256" key="1">
    <source>
        <dbReference type="ARBA" id="ARBA00009477"/>
    </source>
</evidence>
<gene>
    <name evidence="4" type="ORF">HNQ55_001035</name>
</gene>
<dbReference type="Gene3D" id="1.10.287.470">
    <property type="entry name" value="Helix hairpin bin"/>
    <property type="match status" value="1"/>
</dbReference>
<feature type="chain" id="PRO_5031273205" evidence="2">
    <location>
        <begin position="19"/>
        <end position="324"/>
    </location>
</feature>
<dbReference type="RefSeq" id="WP_184423313.1">
    <property type="nucleotide sequence ID" value="NZ_AP027362.1"/>
</dbReference>
<comment type="similarity">
    <text evidence="1">Belongs to the membrane fusion protein (MFP) (TC 8.A.1) family.</text>
</comment>
<accession>A0A7X0TSV7</accession>
<dbReference type="GO" id="GO:1990281">
    <property type="term" value="C:efflux pump complex"/>
    <property type="evidence" value="ECO:0007669"/>
    <property type="project" value="TreeGrafter"/>
</dbReference>
<dbReference type="Pfam" id="PF25876">
    <property type="entry name" value="HH_MFP_RND"/>
    <property type="match status" value="1"/>
</dbReference>
<evidence type="ECO:0000259" key="3">
    <source>
        <dbReference type="Pfam" id="PF25876"/>
    </source>
</evidence>
<dbReference type="InterPro" id="IPR058624">
    <property type="entry name" value="MdtA-like_HH"/>
</dbReference>
<dbReference type="EMBL" id="JACHHU010000006">
    <property type="protein sequence ID" value="MBB6542536.1"/>
    <property type="molecule type" value="Genomic_DNA"/>
</dbReference>
<sequence length="324" mass="35411">MRILFIIFISFFSLSSIAQSYKSQEIVAAPFEQSINKTGKLAFKRTLDLSFKATGYLKVLTVDEGEYFSAGDTLAALETTELAATKNATYATLLNAKRNVHRVSELIAKELSSAQALDTAKTEVETARAAYKNAFYNLEKAQIIAPFSGQVIKRYTDIGELQSPGNTALSIAALENNWIVKVALTEREVALLSLNQSVNVRLNNAGNINGAISKIPAISNAETQLFDVEILLPSVNSKMRLIAGQLAHVSMGSTSADYVYQVPIDALMSIDDQGYAILMVVEDGETPSQQAFPIYQLNNHHIYVTAESTNNAITVVTHGWHNLK</sequence>
<evidence type="ECO:0000256" key="2">
    <source>
        <dbReference type="SAM" id="SignalP"/>
    </source>
</evidence>
<name>A0A7X0TSV7_9GAMM</name>
<proteinExistence type="inferred from homology"/>
<dbReference type="NCBIfam" id="TIGR01730">
    <property type="entry name" value="RND_mfp"/>
    <property type="match status" value="1"/>
</dbReference>